<organism evidence="1 2">
    <name type="scientific">Chitinophaga lutea</name>
    <dbReference type="NCBI Taxonomy" id="2488634"/>
    <lineage>
        <taxon>Bacteria</taxon>
        <taxon>Pseudomonadati</taxon>
        <taxon>Bacteroidota</taxon>
        <taxon>Chitinophagia</taxon>
        <taxon>Chitinophagales</taxon>
        <taxon>Chitinophagaceae</taxon>
        <taxon>Chitinophaga</taxon>
    </lineage>
</organism>
<dbReference type="OrthoDB" id="673705at2"/>
<evidence type="ECO:0000313" key="1">
    <source>
        <dbReference type="EMBL" id="RPE09008.1"/>
    </source>
</evidence>
<dbReference type="RefSeq" id="WP_123848009.1">
    <property type="nucleotide sequence ID" value="NZ_RPDH01000002.1"/>
</dbReference>
<dbReference type="EMBL" id="RPDH01000002">
    <property type="protein sequence ID" value="RPE09008.1"/>
    <property type="molecule type" value="Genomic_DNA"/>
</dbReference>
<name>A0A3N4PN38_9BACT</name>
<dbReference type="Proteomes" id="UP000278351">
    <property type="component" value="Unassembled WGS sequence"/>
</dbReference>
<gene>
    <name evidence="1" type="ORF">EGT74_18530</name>
</gene>
<evidence type="ECO:0000313" key="2">
    <source>
        <dbReference type="Proteomes" id="UP000278351"/>
    </source>
</evidence>
<proteinExistence type="predicted"/>
<dbReference type="AlphaFoldDB" id="A0A3N4PN38"/>
<sequence length="137" mass="15937">MSYDYFMQAHVHGEAQEIPTEKFLRIFEKYISQKDDSYIDLYFDELNSCTVYMDTGEPTNSGITINRPCADERLIRCLYAVMQLGNFVFYEPDGKHMIALSIETEQHLPEDMVETLGKPLVAEGWEAFLEAYTNNRE</sequence>
<keyword evidence="2" id="KW-1185">Reference proteome</keyword>
<protein>
    <submittedName>
        <fullName evidence="1">Uncharacterized protein</fullName>
    </submittedName>
</protein>
<comment type="caution">
    <text evidence="1">The sequence shown here is derived from an EMBL/GenBank/DDBJ whole genome shotgun (WGS) entry which is preliminary data.</text>
</comment>
<reference evidence="1 2" key="1">
    <citation type="submission" date="2018-11" db="EMBL/GenBank/DDBJ databases">
        <title>Chitinophaga lutea sp.nov., isolate from arsenic contaminated soil.</title>
        <authorList>
            <person name="Zong Y."/>
        </authorList>
    </citation>
    <scope>NUCLEOTIDE SEQUENCE [LARGE SCALE GENOMIC DNA]</scope>
    <source>
        <strain evidence="1 2">ZY74</strain>
    </source>
</reference>
<accession>A0A3N4PN38</accession>